<comment type="caution">
    <text evidence="3">The sequence shown here is derived from an EMBL/GenBank/DDBJ whole genome shotgun (WGS) entry which is preliminary data.</text>
</comment>
<name>A0ABV7ZKA1_9HELI</name>
<dbReference type="SUPFAM" id="SSF54211">
    <property type="entry name" value="Ribosomal protein S5 domain 2-like"/>
    <property type="match status" value="1"/>
</dbReference>
<dbReference type="InterPro" id="IPR020568">
    <property type="entry name" value="Ribosomal_Su5_D2-typ_SF"/>
</dbReference>
<gene>
    <name evidence="3" type="ORF">ACFOPX_06305</name>
</gene>
<evidence type="ECO:0000313" key="4">
    <source>
        <dbReference type="Proteomes" id="UP001595783"/>
    </source>
</evidence>
<dbReference type="PANTHER" id="PTHR16301:SF20">
    <property type="entry name" value="IMPACT FAMILY MEMBER YIGZ"/>
    <property type="match status" value="1"/>
</dbReference>
<dbReference type="InterPro" id="IPR023582">
    <property type="entry name" value="Impact"/>
</dbReference>
<dbReference type="Proteomes" id="UP001595783">
    <property type="component" value="Unassembled WGS sequence"/>
</dbReference>
<dbReference type="Pfam" id="PF01205">
    <property type="entry name" value="Impact_N"/>
    <property type="match status" value="1"/>
</dbReference>
<evidence type="ECO:0000313" key="3">
    <source>
        <dbReference type="EMBL" id="MFC3848134.1"/>
    </source>
</evidence>
<protein>
    <submittedName>
        <fullName evidence="3">YigZ family protein</fullName>
    </submittedName>
</protein>
<dbReference type="EMBL" id="JBHRZO010000039">
    <property type="protein sequence ID" value="MFC3848134.1"/>
    <property type="molecule type" value="Genomic_DNA"/>
</dbReference>
<dbReference type="PANTHER" id="PTHR16301">
    <property type="entry name" value="IMPACT-RELATED"/>
    <property type="match status" value="1"/>
</dbReference>
<comment type="similarity">
    <text evidence="1">Belongs to the IMPACT family.</text>
</comment>
<dbReference type="InterPro" id="IPR001498">
    <property type="entry name" value="Impact_N"/>
</dbReference>
<dbReference type="InterPro" id="IPR036956">
    <property type="entry name" value="Impact_N_sf"/>
</dbReference>
<evidence type="ECO:0000259" key="2">
    <source>
        <dbReference type="Pfam" id="PF01205"/>
    </source>
</evidence>
<organism evidence="3 4">
    <name type="scientific">Helicobacter baculiformis</name>
    <dbReference type="NCBI Taxonomy" id="427351"/>
    <lineage>
        <taxon>Bacteria</taxon>
        <taxon>Pseudomonadati</taxon>
        <taxon>Campylobacterota</taxon>
        <taxon>Epsilonproteobacteria</taxon>
        <taxon>Campylobacterales</taxon>
        <taxon>Helicobacteraceae</taxon>
        <taxon>Helicobacter</taxon>
    </lineage>
</organism>
<reference evidence="4" key="1">
    <citation type="journal article" date="2019" name="Int. J. Syst. Evol. Microbiol.">
        <title>The Global Catalogue of Microorganisms (GCM) 10K type strain sequencing project: providing services to taxonomists for standard genome sequencing and annotation.</title>
        <authorList>
            <consortium name="The Broad Institute Genomics Platform"/>
            <consortium name="The Broad Institute Genome Sequencing Center for Infectious Disease"/>
            <person name="Wu L."/>
            <person name="Ma J."/>
        </authorList>
    </citation>
    <scope>NUCLEOTIDE SEQUENCE [LARGE SCALE GENOMIC DNA]</scope>
    <source>
        <strain evidence="4">CCUG 53816</strain>
    </source>
</reference>
<accession>A0ABV7ZKA1</accession>
<keyword evidence="4" id="KW-1185">Reference proteome</keyword>
<evidence type="ECO:0000256" key="1">
    <source>
        <dbReference type="ARBA" id="ARBA00007665"/>
    </source>
</evidence>
<sequence length="182" mass="20440">MHAVTTLLESQHRVKGSLFLGFLMPSARFETTLACLQEEHHKARHIVYAYRQMQEGRLKEALHEAKEPKNSARVLLEILRREELCQSAVIVVRYFGGILLGVGGLMKAYGTSVQLCIQEMHSQKALEFFEEPLLRFIPYAKLDNLSARAKKCGVVLEKQSLESEGAWVLLKGAQASTILGES</sequence>
<proteinExistence type="inferred from homology"/>
<dbReference type="Gene3D" id="3.30.230.30">
    <property type="entry name" value="Impact, N-terminal domain"/>
    <property type="match status" value="1"/>
</dbReference>
<dbReference type="RefSeq" id="WP_104751779.1">
    <property type="nucleotide sequence ID" value="NZ_FZMF01000006.1"/>
</dbReference>
<feature type="domain" description="Impact N-terminal" evidence="2">
    <location>
        <begin position="15"/>
        <end position="116"/>
    </location>
</feature>